<evidence type="ECO:0000313" key="10">
    <source>
        <dbReference type="Proteomes" id="UP000661507"/>
    </source>
</evidence>
<dbReference type="InterPro" id="IPR058624">
    <property type="entry name" value="MdtA-like_HH"/>
</dbReference>
<proteinExistence type="inferred from homology"/>
<reference evidence="9" key="1">
    <citation type="journal article" date="2014" name="Int. J. Syst. Evol. Microbiol.">
        <title>Complete genome sequence of Corynebacterium casei LMG S-19264T (=DSM 44701T), isolated from a smear-ripened cheese.</title>
        <authorList>
            <consortium name="US DOE Joint Genome Institute (JGI-PGF)"/>
            <person name="Walter F."/>
            <person name="Albersmeier A."/>
            <person name="Kalinowski J."/>
            <person name="Ruckert C."/>
        </authorList>
    </citation>
    <scope>NUCLEOTIDE SEQUENCE</scope>
    <source>
        <strain evidence="9">CGMCC 1.3617</strain>
    </source>
</reference>
<dbReference type="PANTHER" id="PTHR30158">
    <property type="entry name" value="ACRA/E-RELATED COMPONENT OF DRUG EFFLUX TRANSPORTER"/>
    <property type="match status" value="1"/>
</dbReference>
<evidence type="ECO:0000259" key="8">
    <source>
        <dbReference type="Pfam" id="PF25967"/>
    </source>
</evidence>
<evidence type="ECO:0000256" key="1">
    <source>
        <dbReference type="ARBA" id="ARBA00004196"/>
    </source>
</evidence>
<dbReference type="Gene3D" id="2.40.30.170">
    <property type="match status" value="1"/>
</dbReference>
<dbReference type="Gene3D" id="1.10.287.470">
    <property type="entry name" value="Helix hairpin bin"/>
    <property type="match status" value="1"/>
</dbReference>
<dbReference type="InterPro" id="IPR058627">
    <property type="entry name" value="MdtA-like_C"/>
</dbReference>
<dbReference type="GO" id="GO:0022857">
    <property type="term" value="F:transmembrane transporter activity"/>
    <property type="evidence" value="ECO:0007669"/>
    <property type="project" value="InterPro"/>
</dbReference>
<organism evidence="9 10">
    <name type="scientific">Neoroseomonas lacus</name>
    <dbReference type="NCBI Taxonomy" id="287609"/>
    <lineage>
        <taxon>Bacteria</taxon>
        <taxon>Pseudomonadati</taxon>
        <taxon>Pseudomonadota</taxon>
        <taxon>Alphaproteobacteria</taxon>
        <taxon>Acetobacterales</taxon>
        <taxon>Acetobacteraceae</taxon>
        <taxon>Neoroseomonas</taxon>
    </lineage>
</organism>
<dbReference type="InterPro" id="IPR058626">
    <property type="entry name" value="MdtA-like_b-barrel"/>
</dbReference>
<evidence type="ECO:0000256" key="4">
    <source>
        <dbReference type="SAM" id="MobiDB-lite"/>
    </source>
</evidence>
<dbReference type="Pfam" id="PF25917">
    <property type="entry name" value="BSH_RND"/>
    <property type="match status" value="1"/>
</dbReference>
<feature type="domain" description="Multidrug resistance protein MdtA-like alpha-helical hairpin" evidence="5">
    <location>
        <begin position="168"/>
        <end position="238"/>
    </location>
</feature>
<name>A0A917KQB5_9PROT</name>
<dbReference type="EMBL" id="BMKW01000008">
    <property type="protein sequence ID" value="GGJ22824.1"/>
    <property type="molecule type" value="Genomic_DNA"/>
</dbReference>
<keyword evidence="10" id="KW-1185">Reference proteome</keyword>
<dbReference type="Gene3D" id="2.40.420.20">
    <property type="match status" value="1"/>
</dbReference>
<protein>
    <submittedName>
        <fullName evidence="9">MexE family multidrug efflux RND transporter periplasmic adaptor subunit</fullName>
    </submittedName>
</protein>
<feature type="domain" description="Multidrug resistance protein MdtA-like barrel-sandwich hybrid" evidence="6">
    <location>
        <begin position="128"/>
        <end position="266"/>
    </location>
</feature>
<comment type="similarity">
    <text evidence="2">Belongs to the membrane fusion protein (MFP) (TC 8.A.1) family.</text>
</comment>
<feature type="coiled-coil region" evidence="3">
    <location>
        <begin position="162"/>
        <end position="189"/>
    </location>
</feature>
<dbReference type="PANTHER" id="PTHR30158:SF24">
    <property type="entry name" value="HLYD FAMILY SECRETION PROTEIN"/>
    <property type="match status" value="1"/>
</dbReference>
<dbReference type="GO" id="GO:0046677">
    <property type="term" value="P:response to antibiotic"/>
    <property type="evidence" value="ECO:0007669"/>
    <property type="project" value="TreeGrafter"/>
</dbReference>
<dbReference type="InterPro" id="IPR006143">
    <property type="entry name" value="RND_pump_MFP"/>
</dbReference>
<dbReference type="GO" id="GO:0030313">
    <property type="term" value="C:cell envelope"/>
    <property type="evidence" value="ECO:0007669"/>
    <property type="project" value="UniProtKB-SubCell"/>
</dbReference>
<comment type="caution">
    <text evidence="9">The sequence shown here is derived from an EMBL/GenBank/DDBJ whole genome shotgun (WGS) entry which is preliminary data.</text>
</comment>
<feature type="compositionally biased region" description="Low complexity" evidence="4">
    <location>
        <begin position="74"/>
        <end position="98"/>
    </location>
</feature>
<feature type="domain" description="Multidrug resistance protein MdtA-like beta-barrel" evidence="7">
    <location>
        <begin position="276"/>
        <end position="365"/>
    </location>
</feature>
<evidence type="ECO:0000259" key="5">
    <source>
        <dbReference type="Pfam" id="PF25876"/>
    </source>
</evidence>
<feature type="domain" description="Multidrug resistance protein MdtA-like C-terminal permuted SH3" evidence="8">
    <location>
        <begin position="372"/>
        <end position="430"/>
    </location>
</feature>
<dbReference type="SUPFAM" id="SSF111369">
    <property type="entry name" value="HlyD-like secretion proteins"/>
    <property type="match status" value="1"/>
</dbReference>
<dbReference type="AlphaFoldDB" id="A0A917KQB5"/>
<evidence type="ECO:0000259" key="6">
    <source>
        <dbReference type="Pfam" id="PF25917"/>
    </source>
</evidence>
<dbReference type="Pfam" id="PF25944">
    <property type="entry name" value="Beta-barrel_RND"/>
    <property type="match status" value="1"/>
</dbReference>
<evidence type="ECO:0000256" key="3">
    <source>
        <dbReference type="SAM" id="Coils"/>
    </source>
</evidence>
<dbReference type="NCBIfam" id="TIGR01730">
    <property type="entry name" value="RND_mfp"/>
    <property type="match status" value="1"/>
</dbReference>
<evidence type="ECO:0000259" key="7">
    <source>
        <dbReference type="Pfam" id="PF25944"/>
    </source>
</evidence>
<dbReference type="Pfam" id="PF25876">
    <property type="entry name" value="HH_MFP_RND"/>
    <property type="match status" value="1"/>
</dbReference>
<gene>
    <name evidence="9" type="ORF">GCM10011320_32540</name>
</gene>
<comment type="subcellular location">
    <subcellularLocation>
        <location evidence="1">Cell envelope</location>
    </subcellularLocation>
</comment>
<accession>A0A917KQB5</accession>
<evidence type="ECO:0000313" key="9">
    <source>
        <dbReference type="EMBL" id="GGJ22824.1"/>
    </source>
</evidence>
<dbReference type="GO" id="GO:0005886">
    <property type="term" value="C:plasma membrane"/>
    <property type="evidence" value="ECO:0007669"/>
    <property type="project" value="TreeGrafter"/>
</dbReference>
<dbReference type="InterPro" id="IPR058625">
    <property type="entry name" value="MdtA-like_BSH"/>
</dbReference>
<evidence type="ECO:0000256" key="2">
    <source>
        <dbReference type="ARBA" id="ARBA00009477"/>
    </source>
</evidence>
<dbReference type="Pfam" id="PF25967">
    <property type="entry name" value="RND-MFP_C"/>
    <property type="match status" value="1"/>
</dbReference>
<reference evidence="9" key="2">
    <citation type="submission" date="2020-09" db="EMBL/GenBank/DDBJ databases">
        <authorList>
            <person name="Sun Q."/>
            <person name="Zhou Y."/>
        </authorList>
    </citation>
    <scope>NUCLEOTIDE SEQUENCE</scope>
    <source>
        <strain evidence="9">CGMCC 1.3617</strain>
    </source>
</reference>
<sequence length="448" mass="48169">MVMIMNQALLRGFALVRRVATRRSVLAVAIALPAVLVAERSGAQGVINRLWDDVTGRSSSASPATPASPPTAAPPSQGAPQPQAAQPAAPATTAQAAPPTLPTIPVTSPRTQAVGETMTLTGNAAAVNKVKLVARVVGYLEQIHVPDGAIVRQGDLLFTIQKAQYEAQLRQAQAQLQLQRAALAHATTEVARYTALVRRNAATQVEVDNWVYQRAAAEANIIAAQAQIDIAQLNVDYTQVRAPFDGQMGRHLFDPGNVVGGSGQDAILGEILQLDPIYVEVNISGQQAQQVRANLDQRRFTLAEMQRVPIEVQLQGETGFTHRGTLNYVAPVIDSTTGTLFVRGIMPNPNRTLLPGMFVNVRLPMGRTLQSALLVPQRALQEDQGGRFLLVLDQNDVVQKRYVQLGPLVGAWQVATSGVNRDDRIVVGELWRASPGLHARPQPTTVAE</sequence>
<dbReference type="Gene3D" id="2.40.50.100">
    <property type="match status" value="1"/>
</dbReference>
<feature type="region of interest" description="Disordered" evidence="4">
    <location>
        <begin position="56"/>
        <end position="108"/>
    </location>
</feature>
<dbReference type="Proteomes" id="UP000661507">
    <property type="component" value="Unassembled WGS sequence"/>
</dbReference>
<keyword evidence="3" id="KW-0175">Coiled coil</keyword>